<comment type="caution">
    <text evidence="1">The sequence shown here is derived from an EMBL/GenBank/DDBJ whole genome shotgun (WGS) entry which is preliminary data.</text>
</comment>
<dbReference type="SUPFAM" id="SSF55681">
    <property type="entry name" value="Class II aaRS and biotin synthetases"/>
    <property type="match status" value="1"/>
</dbReference>
<dbReference type="EMBL" id="JASCZI010120942">
    <property type="protein sequence ID" value="MED6157980.1"/>
    <property type="molecule type" value="Genomic_DNA"/>
</dbReference>
<name>A0ABU6U9V1_9FABA</name>
<organism evidence="1 2">
    <name type="scientific">Stylosanthes scabra</name>
    <dbReference type="NCBI Taxonomy" id="79078"/>
    <lineage>
        <taxon>Eukaryota</taxon>
        <taxon>Viridiplantae</taxon>
        <taxon>Streptophyta</taxon>
        <taxon>Embryophyta</taxon>
        <taxon>Tracheophyta</taxon>
        <taxon>Spermatophyta</taxon>
        <taxon>Magnoliopsida</taxon>
        <taxon>eudicotyledons</taxon>
        <taxon>Gunneridae</taxon>
        <taxon>Pentapetalae</taxon>
        <taxon>rosids</taxon>
        <taxon>fabids</taxon>
        <taxon>Fabales</taxon>
        <taxon>Fabaceae</taxon>
        <taxon>Papilionoideae</taxon>
        <taxon>50 kb inversion clade</taxon>
        <taxon>dalbergioids sensu lato</taxon>
        <taxon>Dalbergieae</taxon>
        <taxon>Pterocarpus clade</taxon>
        <taxon>Stylosanthes</taxon>
    </lineage>
</organism>
<evidence type="ECO:0000313" key="1">
    <source>
        <dbReference type="EMBL" id="MED6157980.1"/>
    </source>
</evidence>
<dbReference type="Proteomes" id="UP001341840">
    <property type="component" value="Unassembled WGS sequence"/>
</dbReference>
<proteinExistence type="predicted"/>
<accession>A0ABU6U9V1</accession>
<protein>
    <submittedName>
        <fullName evidence="1">Uncharacterized protein</fullName>
    </submittedName>
</protein>
<dbReference type="Gene3D" id="3.30.930.10">
    <property type="entry name" value="Bira Bifunctional Protein, Domain 2"/>
    <property type="match status" value="1"/>
</dbReference>
<gene>
    <name evidence="1" type="ORF">PIB30_028571</name>
</gene>
<reference evidence="1 2" key="1">
    <citation type="journal article" date="2023" name="Plants (Basel)">
        <title>Bridging the Gap: Combining Genomics and Transcriptomics Approaches to Understand Stylosanthes scabra, an Orphan Legume from the Brazilian Caatinga.</title>
        <authorList>
            <person name="Ferreira-Neto J.R.C."/>
            <person name="da Silva M.D."/>
            <person name="Binneck E."/>
            <person name="de Melo N.F."/>
            <person name="da Silva R.H."/>
            <person name="de Melo A.L.T.M."/>
            <person name="Pandolfi V."/>
            <person name="Bustamante F.O."/>
            <person name="Brasileiro-Vidal A.C."/>
            <person name="Benko-Iseppon A.M."/>
        </authorList>
    </citation>
    <scope>NUCLEOTIDE SEQUENCE [LARGE SCALE GENOMIC DNA]</scope>
    <source>
        <tissue evidence="1">Leaves</tissue>
    </source>
</reference>
<keyword evidence="2" id="KW-1185">Reference proteome</keyword>
<dbReference type="PANTHER" id="PTHR11476">
    <property type="entry name" value="HISTIDYL-TRNA SYNTHETASE"/>
    <property type="match status" value="1"/>
</dbReference>
<sequence>MRREIVGWLNNDKVVSWDRRSAAKQEFTLQEMRLLSADFVAEVTARCSPTAPAVPVTPLQTEPATISASEVVDATPISAFEAAVIASYFEWCLRLSSQRNFSVAVAPTHVTAAYHRSTTLAPNISVEVIASLRRHWSVPAIRCYHRHLKEPSPPSVIASSSASSAVAASALKSISPLSVTAKDINGGTADSSGIHLVSTQCLKMRDAVKVRTEGNDILRLCYELRLLFVNWIISNQKSSYRRYVISSVYRKAVGNLPPNENIQGDFDIIGGTSMLTEADVIKVTRDIVTCFFHESSLDVYLNHGQLMEAICSWIGVNSQQWFKVSEICVGQS</sequence>
<dbReference type="PANTHER" id="PTHR11476:SF10">
    <property type="entry name" value="NON-SPECIFIC SERINE_THREONINE PROTEIN KINASE"/>
    <property type="match status" value="1"/>
</dbReference>
<evidence type="ECO:0000313" key="2">
    <source>
        <dbReference type="Proteomes" id="UP001341840"/>
    </source>
</evidence>
<dbReference type="InterPro" id="IPR045864">
    <property type="entry name" value="aa-tRNA-synth_II/BPL/LPL"/>
</dbReference>